<evidence type="ECO:0000259" key="7">
    <source>
        <dbReference type="Pfam" id="PF08340"/>
    </source>
</evidence>
<dbReference type="Pfam" id="PF08340">
    <property type="entry name" value="YicC-like_C"/>
    <property type="match status" value="1"/>
</dbReference>
<reference evidence="8" key="2">
    <citation type="submission" date="2020-09" db="EMBL/GenBank/DDBJ databases">
        <authorList>
            <person name="Sun Q."/>
            <person name="Zhou Y."/>
        </authorList>
    </citation>
    <scope>NUCLEOTIDE SEQUENCE</scope>
    <source>
        <strain evidence="8">CGMCC 1.12181</strain>
    </source>
</reference>
<evidence type="ECO:0000313" key="8">
    <source>
        <dbReference type="EMBL" id="GGF92449.1"/>
    </source>
</evidence>
<keyword evidence="4" id="KW-0378">Hydrolase</keyword>
<dbReference type="InterPro" id="IPR013551">
    <property type="entry name" value="YicC-like_C"/>
</dbReference>
<evidence type="ECO:0000313" key="9">
    <source>
        <dbReference type="Proteomes" id="UP000605253"/>
    </source>
</evidence>
<gene>
    <name evidence="8" type="ORF">GCM10011365_12070</name>
</gene>
<feature type="domain" description="Endoribonuclease YicC-like N-terminal" evidence="6">
    <location>
        <begin position="1"/>
        <end position="154"/>
    </location>
</feature>
<dbReference type="NCBIfam" id="TIGR00255">
    <property type="entry name" value="YicC/YloC family endoribonuclease"/>
    <property type="match status" value="1"/>
</dbReference>
<dbReference type="Proteomes" id="UP000605253">
    <property type="component" value="Unassembled WGS sequence"/>
</dbReference>
<protein>
    <recommendedName>
        <fullName evidence="10">YicC family protein</fullName>
    </recommendedName>
</protein>
<evidence type="ECO:0000256" key="1">
    <source>
        <dbReference type="ARBA" id="ARBA00001968"/>
    </source>
</evidence>
<evidence type="ECO:0000259" key="6">
    <source>
        <dbReference type="Pfam" id="PF03755"/>
    </source>
</evidence>
<comment type="cofactor">
    <cofactor evidence="1">
        <name>a divalent metal cation</name>
        <dbReference type="ChEBI" id="CHEBI:60240"/>
    </cofactor>
</comment>
<comment type="caution">
    <text evidence="8">The sequence shown here is derived from an EMBL/GenBank/DDBJ whole genome shotgun (WGS) entry which is preliminary data.</text>
</comment>
<feature type="domain" description="Endoribonuclease YicC-like C-terminal" evidence="7">
    <location>
        <begin position="171"/>
        <end position="288"/>
    </location>
</feature>
<sequence length="288" mass="32732">MQSMTAFAAQSLDTDLGRLTCEIKSVNQRFLDITIKCPDFLRSAEHALRKTIEKNLARGKVLVFLNFYPGESMALNRLKVNHALLDQLQHCVTDINKTLGTADVLQLPHFMQWPDVIIEEPADTSQLQSATHALMEQTLAELVASRQREGRAMHTVLTDKLAQLTSITADIRKQVPAINQCLYDKMQQRLADLDIQAQPERFEQELALQLQKIDIAEELDRLDAHVTEFQRVLQLDEPVGRRMDFLMQELNREANTIASKSASVTTSKAGIELKVVIEQMREQIQNIE</sequence>
<reference evidence="8" key="1">
    <citation type="journal article" date="2014" name="Int. J. Syst. Evol. Microbiol.">
        <title>Complete genome sequence of Corynebacterium casei LMG S-19264T (=DSM 44701T), isolated from a smear-ripened cheese.</title>
        <authorList>
            <consortium name="US DOE Joint Genome Institute (JGI-PGF)"/>
            <person name="Walter F."/>
            <person name="Albersmeier A."/>
            <person name="Kalinowski J."/>
            <person name="Ruckert C."/>
        </authorList>
    </citation>
    <scope>NUCLEOTIDE SEQUENCE</scope>
    <source>
        <strain evidence="8">CGMCC 1.12181</strain>
    </source>
</reference>
<comment type="similarity">
    <text evidence="5">Belongs to the YicC/YloC family.</text>
</comment>
<dbReference type="InterPro" id="IPR013527">
    <property type="entry name" value="YicC-like_N"/>
</dbReference>
<dbReference type="EMBL" id="BMEO01000004">
    <property type="protein sequence ID" value="GGF92449.1"/>
    <property type="molecule type" value="Genomic_DNA"/>
</dbReference>
<dbReference type="GO" id="GO:0004521">
    <property type="term" value="F:RNA endonuclease activity"/>
    <property type="evidence" value="ECO:0007669"/>
    <property type="project" value="InterPro"/>
</dbReference>
<dbReference type="InterPro" id="IPR005229">
    <property type="entry name" value="YicC/YloC-like"/>
</dbReference>
<name>A0A917CLK6_9GAMM</name>
<accession>A0A917CLK6</accession>
<evidence type="ECO:0000256" key="5">
    <source>
        <dbReference type="ARBA" id="ARBA00035648"/>
    </source>
</evidence>
<organism evidence="8 9">
    <name type="scientific">Marinicella pacifica</name>
    <dbReference type="NCBI Taxonomy" id="1171543"/>
    <lineage>
        <taxon>Bacteria</taxon>
        <taxon>Pseudomonadati</taxon>
        <taxon>Pseudomonadota</taxon>
        <taxon>Gammaproteobacteria</taxon>
        <taxon>Lysobacterales</taxon>
        <taxon>Marinicellaceae</taxon>
        <taxon>Marinicella</taxon>
    </lineage>
</organism>
<proteinExistence type="inferred from homology"/>
<evidence type="ECO:0000256" key="3">
    <source>
        <dbReference type="ARBA" id="ARBA00022759"/>
    </source>
</evidence>
<dbReference type="AlphaFoldDB" id="A0A917CLK6"/>
<evidence type="ECO:0008006" key="10">
    <source>
        <dbReference type="Google" id="ProtNLM"/>
    </source>
</evidence>
<evidence type="ECO:0000256" key="2">
    <source>
        <dbReference type="ARBA" id="ARBA00022722"/>
    </source>
</evidence>
<dbReference type="RefSeq" id="WP_188364808.1">
    <property type="nucleotide sequence ID" value="NZ_BAABJF010000015.1"/>
</dbReference>
<dbReference type="GO" id="GO:0016787">
    <property type="term" value="F:hydrolase activity"/>
    <property type="evidence" value="ECO:0007669"/>
    <property type="project" value="UniProtKB-KW"/>
</dbReference>
<keyword evidence="2" id="KW-0540">Nuclease</keyword>
<keyword evidence="3" id="KW-0255">Endonuclease</keyword>
<keyword evidence="9" id="KW-1185">Reference proteome</keyword>
<evidence type="ECO:0000256" key="4">
    <source>
        <dbReference type="ARBA" id="ARBA00022801"/>
    </source>
</evidence>
<dbReference type="PANTHER" id="PTHR30636">
    <property type="entry name" value="UPF0701 PROTEIN YICC"/>
    <property type="match status" value="1"/>
</dbReference>
<dbReference type="Pfam" id="PF03755">
    <property type="entry name" value="YicC-like_N"/>
    <property type="match status" value="1"/>
</dbReference>
<dbReference type="PANTHER" id="PTHR30636:SF3">
    <property type="entry name" value="UPF0701 PROTEIN YICC"/>
    <property type="match status" value="1"/>
</dbReference>